<organism evidence="2 3">
    <name type="scientific">Cypionkella sinensis</name>
    <dbReference type="NCBI Taxonomy" id="1756043"/>
    <lineage>
        <taxon>Bacteria</taxon>
        <taxon>Pseudomonadati</taxon>
        <taxon>Pseudomonadota</taxon>
        <taxon>Alphaproteobacteria</taxon>
        <taxon>Rhodobacterales</taxon>
        <taxon>Paracoccaceae</taxon>
        <taxon>Cypionkella</taxon>
    </lineage>
</organism>
<protein>
    <submittedName>
        <fullName evidence="2">Uncharacterized protein</fullName>
    </submittedName>
</protein>
<feature type="signal peptide" evidence="1">
    <location>
        <begin position="1"/>
        <end position="19"/>
    </location>
</feature>
<keyword evidence="1" id="KW-0732">Signal</keyword>
<dbReference type="EMBL" id="JBHRTO010000002">
    <property type="protein sequence ID" value="MFC3182636.1"/>
    <property type="molecule type" value="Genomic_DNA"/>
</dbReference>
<evidence type="ECO:0000256" key="1">
    <source>
        <dbReference type="SAM" id="SignalP"/>
    </source>
</evidence>
<evidence type="ECO:0000313" key="3">
    <source>
        <dbReference type="Proteomes" id="UP001595547"/>
    </source>
</evidence>
<reference evidence="3" key="1">
    <citation type="journal article" date="2019" name="Int. J. Syst. Evol. Microbiol.">
        <title>The Global Catalogue of Microorganisms (GCM) 10K type strain sequencing project: providing services to taxonomists for standard genome sequencing and annotation.</title>
        <authorList>
            <consortium name="The Broad Institute Genomics Platform"/>
            <consortium name="The Broad Institute Genome Sequencing Center for Infectious Disease"/>
            <person name="Wu L."/>
            <person name="Ma J."/>
        </authorList>
    </citation>
    <scope>NUCLEOTIDE SEQUENCE [LARGE SCALE GENOMIC DNA]</scope>
    <source>
        <strain evidence="3">KCTC 52039</strain>
    </source>
</reference>
<name>A0ABV7J4Z2_9RHOB</name>
<dbReference type="RefSeq" id="WP_380074295.1">
    <property type="nucleotide sequence ID" value="NZ_JBHRTO010000002.1"/>
</dbReference>
<keyword evidence="3" id="KW-1185">Reference proteome</keyword>
<comment type="caution">
    <text evidence="2">The sequence shown here is derived from an EMBL/GenBank/DDBJ whole genome shotgun (WGS) entry which is preliminary data.</text>
</comment>
<proteinExistence type="predicted"/>
<sequence length="156" mass="16532">MTMRICLALAAIVSGTAAGAVTPDYTDDRSTPVAVVASLYNALNRQEYLRAWSYFGEGAVTDYASFRDGYQDTTTVDVAYGEVQSDGAAGTIYSTVPVAIAAHHKDGSVAFFAGCYTVAQVQPAVQDTPPFRPIEIRQGHLRPAKSMDVPSDACSG</sequence>
<evidence type="ECO:0000313" key="2">
    <source>
        <dbReference type="EMBL" id="MFC3182636.1"/>
    </source>
</evidence>
<gene>
    <name evidence="2" type="ORF">ACFOGH_16685</name>
</gene>
<accession>A0ABV7J4Z2</accession>
<dbReference type="Proteomes" id="UP001595547">
    <property type="component" value="Unassembled WGS sequence"/>
</dbReference>
<feature type="chain" id="PRO_5047027731" evidence="1">
    <location>
        <begin position="20"/>
        <end position="156"/>
    </location>
</feature>